<keyword evidence="2" id="KW-1185">Reference proteome</keyword>
<evidence type="ECO:0000313" key="1">
    <source>
        <dbReference type="EMBL" id="SAL47579.1"/>
    </source>
</evidence>
<dbReference type="Proteomes" id="UP000055019">
    <property type="component" value="Unassembled WGS sequence"/>
</dbReference>
<evidence type="ECO:0000313" key="2">
    <source>
        <dbReference type="Proteomes" id="UP000055019"/>
    </source>
</evidence>
<sequence>MKIEHLQAAADAVAASADVWTGFSAQDAKVCVEAYLAASNAKPCLHIRLNVDTCEDCGAKFEFA</sequence>
<dbReference type="RefSeq" id="WP_061146756.1">
    <property type="nucleotide sequence ID" value="NZ_FCOM02000007.1"/>
</dbReference>
<protein>
    <submittedName>
        <fullName evidence="1">Uncharacterized protein</fullName>
    </submittedName>
</protein>
<dbReference type="AlphaFoldDB" id="A0A158HUD9"/>
<accession>A0A158HUD9</accession>
<comment type="caution">
    <text evidence="1">The sequence shown here is derived from an EMBL/GenBank/DDBJ whole genome shotgun (WGS) entry which is preliminary data.</text>
</comment>
<proteinExistence type="predicted"/>
<dbReference type="EMBL" id="FCOM02000007">
    <property type="protein sequence ID" value="SAL47579.1"/>
    <property type="molecule type" value="Genomic_DNA"/>
</dbReference>
<gene>
    <name evidence="1" type="ORF">AWB74_02147</name>
</gene>
<reference evidence="1" key="1">
    <citation type="submission" date="2016-01" db="EMBL/GenBank/DDBJ databases">
        <authorList>
            <person name="Peeters C."/>
        </authorList>
    </citation>
    <scope>NUCLEOTIDE SEQUENCE [LARGE SCALE GENOMIC DNA]</scope>
    <source>
        <strain evidence="1">LMG 29317</strain>
    </source>
</reference>
<organism evidence="1 2">
    <name type="scientific">Caballeronia arvi</name>
    <dbReference type="NCBI Taxonomy" id="1777135"/>
    <lineage>
        <taxon>Bacteria</taxon>
        <taxon>Pseudomonadati</taxon>
        <taxon>Pseudomonadota</taxon>
        <taxon>Betaproteobacteria</taxon>
        <taxon>Burkholderiales</taxon>
        <taxon>Burkholderiaceae</taxon>
        <taxon>Caballeronia</taxon>
    </lineage>
</organism>
<name>A0A158HUD9_9BURK</name>